<feature type="coiled-coil region" evidence="1">
    <location>
        <begin position="596"/>
        <end position="665"/>
    </location>
</feature>
<gene>
    <name evidence="3" type="ORF">NCTC10924_01750</name>
</gene>
<dbReference type="AlphaFoldDB" id="A0A4V0HB10"/>
<feature type="compositionally biased region" description="Basic and acidic residues" evidence="2">
    <location>
        <begin position="68"/>
        <end position="88"/>
    </location>
</feature>
<dbReference type="PANTHER" id="PTHR43049:SF1">
    <property type="entry name" value="EARLY ENDOSOME ANTIGEN"/>
    <property type="match status" value="1"/>
</dbReference>
<evidence type="ECO:0000313" key="3">
    <source>
        <dbReference type="EMBL" id="VTT46684.1"/>
    </source>
</evidence>
<evidence type="ECO:0000313" key="4">
    <source>
        <dbReference type="Proteomes" id="UP000306241"/>
    </source>
</evidence>
<feature type="compositionally biased region" description="Basic and acidic residues" evidence="2">
    <location>
        <begin position="1"/>
        <end position="17"/>
    </location>
</feature>
<dbReference type="OrthoDB" id="2208957at2"/>
<dbReference type="NCBIfam" id="TIGR04320">
    <property type="entry name" value="Surf_Exclu_PgrA"/>
    <property type="match status" value="1"/>
</dbReference>
<evidence type="ECO:0000256" key="1">
    <source>
        <dbReference type="SAM" id="Coils"/>
    </source>
</evidence>
<organism evidence="3 4">
    <name type="scientific">Streptococcus porcinus</name>
    <dbReference type="NCBI Taxonomy" id="1340"/>
    <lineage>
        <taxon>Bacteria</taxon>
        <taxon>Bacillati</taxon>
        <taxon>Bacillota</taxon>
        <taxon>Bacilli</taxon>
        <taxon>Lactobacillales</taxon>
        <taxon>Streptococcaceae</taxon>
        <taxon>Streptococcus</taxon>
    </lineage>
</organism>
<feature type="region of interest" description="Disordered" evidence="2">
    <location>
        <begin position="1"/>
        <end position="20"/>
    </location>
</feature>
<dbReference type="Gene3D" id="1.10.287.1490">
    <property type="match status" value="1"/>
</dbReference>
<reference evidence="3 4" key="1">
    <citation type="submission" date="2019-05" db="EMBL/GenBank/DDBJ databases">
        <authorList>
            <consortium name="Pathogen Informatics"/>
        </authorList>
    </citation>
    <scope>NUCLEOTIDE SEQUENCE [LARGE SCALE GENOMIC DNA]</scope>
    <source>
        <strain evidence="3 4">NCTC10924</strain>
    </source>
</reference>
<feature type="region of interest" description="Disordered" evidence="2">
    <location>
        <begin position="45"/>
        <end position="92"/>
    </location>
</feature>
<dbReference type="Proteomes" id="UP000306241">
    <property type="component" value="Chromosome"/>
</dbReference>
<name>A0A4V0HB10_STRPO</name>
<accession>A0A4V0HB10</accession>
<evidence type="ECO:0000256" key="2">
    <source>
        <dbReference type="SAM" id="MobiDB-lite"/>
    </source>
</evidence>
<dbReference type="InterPro" id="IPR027607">
    <property type="entry name" value="Surf_Exclu_SEC10/PgrA"/>
</dbReference>
<dbReference type="EMBL" id="LR594052">
    <property type="protein sequence ID" value="VTT46684.1"/>
    <property type="molecule type" value="Genomic_DNA"/>
</dbReference>
<proteinExistence type="predicted"/>
<dbReference type="PANTHER" id="PTHR43049">
    <property type="entry name" value="EARLY ENDOSOME ANTIGEN"/>
    <property type="match status" value="1"/>
</dbReference>
<sequence length="877" mass="93849">MIDEERKGNKMEFETNKSKQLKNTIALTSTLALLGAGVGVQQQVKAEEYTDQTTPNTGASDPSSPKATAEETKKSLDAKEAKLEKQSSELDSVNTDIKTTNEQIAALEADRQAKEEELAKAKQTLETVSSASETEFKALVDKHKEEIAKTESQIQVAQATETQIAKQVNAQTSEVTAATNEAKRLVERAAVAKKQVTDLNNLVNKPKTIATQAENATKAVQTATADLAKAQNNLTNVTSATKTQLSNELTSNQKSLESKKAELAKVQSTAGNTTVNILGANKMVAPTGFPITEIKKLVSSGYIGSQSYVNAYNSMKSTLVAKASPGASMNHYVDIAKDLNRFVNPDKLTPEVQNELALFAAAMINSVRQQLGLPPVVVSEGAQAFVRTLTTSYKATHGTRVPSFNYGQPGVAGHYGVGPHDKTLIERAATSVGLIPNDDNMYEDIGFFNDVHTVNGIKRSIYNTIKYMLFTDHLDGNTFGHTVNLLRVDKSNPRAAVHLGVSTETVAGLGTHFVVFPATNIRNASLFNQKLVSGSSVVAIDVAKVSSLKTSIANITNKINSLKGRLAQVSSEAPVKAAQNQVNLKKSQLTAAKALSASLSAQLAKLNQSKDELSKQLKVAQGNQVDIKAKLDKALGQLSNKKVDLHRLEAKQKALKAQVTSLVAKKVELKKVLDLNLDPNRKELAKQRFNAAQNGLKQTTASLAEKNKQLVELTSLKDKLETEIHTTSRHVFALKEHLKKQLADEAMIMAKEFKSDSNSVLAPAALLADVASKVEETASNFVAKTGQAIVSNATTVAKEAIAIVPGVVGNQSVVGKVAESVTKNNKSSQKEYVAGSTTAGNIATSSDESTKRAIRAGVVMLAAAGLTGYKLRKGSKK</sequence>
<keyword evidence="1" id="KW-0175">Coiled coil</keyword>
<feature type="compositionally biased region" description="Polar residues" evidence="2">
    <location>
        <begin position="51"/>
        <end position="66"/>
    </location>
</feature>
<protein>
    <submittedName>
        <fullName evidence="3">Membrane anchored protein</fullName>
    </submittedName>
</protein>